<evidence type="ECO:0000256" key="1">
    <source>
        <dbReference type="ARBA" id="ARBA00001947"/>
    </source>
</evidence>
<reference evidence="9" key="2">
    <citation type="journal article" date="2020" name="Int. J. Syst. Evol. Microbiol.">
        <title>Genomic insights into a novel species Rhodoferax aquaticus sp. nov., isolated from freshwater.</title>
        <authorList>
            <person name="Li T."/>
            <person name="Zhuo Y."/>
            <person name="Jin C.Z."/>
            <person name="Wu X."/>
            <person name="Ko S.R."/>
            <person name="Jin F.J."/>
            <person name="Ahn C.Y."/>
            <person name="Oh H.M."/>
            <person name="Lee H.G."/>
            <person name="Jin L."/>
        </authorList>
    </citation>
    <scope>NUCLEOTIDE SEQUENCE [LARGE SCALE GENOMIC DNA]</scope>
    <source>
        <strain evidence="9">Gr-4</strain>
    </source>
</reference>
<accession>A0A515EVA8</accession>
<dbReference type="Gene3D" id="3.30.2010.10">
    <property type="entry name" value="Metalloproteases ('zincins'), catalytic domain"/>
    <property type="match status" value="1"/>
</dbReference>
<organism evidence="8 9">
    <name type="scientific">Rhodoferax aquaticus</name>
    <dbReference type="NCBI Taxonomy" id="2527691"/>
    <lineage>
        <taxon>Bacteria</taxon>
        <taxon>Pseudomonadati</taxon>
        <taxon>Pseudomonadota</taxon>
        <taxon>Betaproteobacteria</taxon>
        <taxon>Burkholderiales</taxon>
        <taxon>Comamonadaceae</taxon>
        <taxon>Rhodoferax</taxon>
    </lineage>
</organism>
<dbReference type="Proteomes" id="UP000317365">
    <property type="component" value="Chromosome"/>
</dbReference>
<evidence type="ECO:0000256" key="5">
    <source>
        <dbReference type="ARBA" id="ARBA00022833"/>
    </source>
</evidence>
<comment type="cofactor">
    <cofactor evidence="1">
        <name>Zn(2+)</name>
        <dbReference type="ChEBI" id="CHEBI:29105"/>
    </cofactor>
</comment>
<dbReference type="GO" id="GO:0016020">
    <property type="term" value="C:membrane"/>
    <property type="evidence" value="ECO:0007669"/>
    <property type="project" value="TreeGrafter"/>
</dbReference>
<keyword evidence="3" id="KW-0479">Metal-binding</keyword>
<dbReference type="InterPro" id="IPR001915">
    <property type="entry name" value="Peptidase_M48"/>
</dbReference>
<keyword evidence="2" id="KW-0645">Protease</keyword>
<evidence type="ECO:0000313" key="9">
    <source>
        <dbReference type="Proteomes" id="UP000317365"/>
    </source>
</evidence>
<dbReference type="PANTHER" id="PTHR22726:SF1">
    <property type="entry name" value="METALLOENDOPEPTIDASE OMA1, MITOCHONDRIAL"/>
    <property type="match status" value="1"/>
</dbReference>
<dbReference type="PANTHER" id="PTHR22726">
    <property type="entry name" value="METALLOENDOPEPTIDASE OMA1"/>
    <property type="match status" value="1"/>
</dbReference>
<protein>
    <submittedName>
        <fullName evidence="8">Peptidase M48</fullName>
    </submittedName>
</protein>
<dbReference type="Pfam" id="PF01435">
    <property type="entry name" value="Peptidase_M48"/>
    <property type="match status" value="1"/>
</dbReference>
<feature type="domain" description="Peptidase M48" evidence="7">
    <location>
        <begin position="76"/>
        <end position="239"/>
    </location>
</feature>
<keyword evidence="6" id="KW-0482">Metalloprotease</keyword>
<dbReference type="GO" id="GO:0051603">
    <property type="term" value="P:proteolysis involved in protein catabolic process"/>
    <property type="evidence" value="ECO:0007669"/>
    <property type="project" value="TreeGrafter"/>
</dbReference>
<keyword evidence="5" id="KW-0862">Zinc</keyword>
<keyword evidence="4" id="KW-0378">Hydrolase</keyword>
<evidence type="ECO:0000256" key="4">
    <source>
        <dbReference type="ARBA" id="ARBA00022801"/>
    </source>
</evidence>
<proteinExistence type="predicted"/>
<keyword evidence="9" id="KW-1185">Reference proteome</keyword>
<name>A0A515EVA8_9BURK</name>
<evidence type="ECO:0000256" key="6">
    <source>
        <dbReference type="ARBA" id="ARBA00023049"/>
    </source>
</evidence>
<reference evidence="9" key="1">
    <citation type="submission" date="2019-02" db="EMBL/GenBank/DDBJ databases">
        <title>Complete genome sequence of Rhodoferax sp. Gr-4.</title>
        <authorList>
            <person name="Jin L."/>
        </authorList>
    </citation>
    <scope>NUCLEOTIDE SEQUENCE [LARGE SCALE GENOMIC DNA]</scope>
    <source>
        <strain evidence="9">Gr-4</strain>
    </source>
</reference>
<dbReference type="GO" id="GO:0004222">
    <property type="term" value="F:metalloendopeptidase activity"/>
    <property type="evidence" value="ECO:0007669"/>
    <property type="project" value="InterPro"/>
</dbReference>
<evidence type="ECO:0000259" key="7">
    <source>
        <dbReference type="Pfam" id="PF01435"/>
    </source>
</evidence>
<dbReference type="AlphaFoldDB" id="A0A515EVA8"/>
<dbReference type="GO" id="GO:0046872">
    <property type="term" value="F:metal ion binding"/>
    <property type="evidence" value="ECO:0007669"/>
    <property type="project" value="UniProtKB-KW"/>
</dbReference>
<evidence type="ECO:0000256" key="3">
    <source>
        <dbReference type="ARBA" id="ARBA00022723"/>
    </source>
</evidence>
<dbReference type="EMBL" id="CP036282">
    <property type="protein sequence ID" value="QDL56607.1"/>
    <property type="molecule type" value="Genomic_DNA"/>
</dbReference>
<dbReference type="KEGG" id="rhg:EXZ61_01100"/>
<gene>
    <name evidence="8" type="ORF">EXZ61_01100</name>
</gene>
<dbReference type="InterPro" id="IPR051156">
    <property type="entry name" value="Mito/Outer_Membr_Metalloprot"/>
</dbReference>
<sequence>MGSANVVLPNLGDTSSMSPAAERKLGDRIARELYRDPDYIDDPVIMEFVQAIWQPLLSAARQRGELPPELDEAYAWEILLGRDRRVNAFALPGAYMGLHLGLVGVVSSRDELASVMAHELSHVTQRHISRMMSRQAGQAPWVMGAMILGLLAASKDPRSANALIVGGQAAGAQTQLNFSRDMEREADRVGYSVLTQAGFAPQGFVGMFEKLQQASRLNDAGDFPYLRSHPVTTERISDMQLRLPDGAASLATRAAPTDLAQAMVSARARVVSNTEIDALRAWEPLTDRSVLNKQSAYQQSASLYGASLAAIKLRDYAAAQKHLALLSELTRADLSAARLVRLLAAELALAQGQGAKALVVLNAVPTGGGVSANQAHQRGRAEMLLIAQAQLQTGGTTGLAEPLQQWLAEHPRDAWVWQVLSSVYSAQGRAVAAVRAQAESNVAQLDYAGAAARFRAAQELARQGTGGADHFEASIVDSRARQVEALLREQAVER</sequence>
<evidence type="ECO:0000313" key="8">
    <source>
        <dbReference type="EMBL" id="QDL56607.1"/>
    </source>
</evidence>
<evidence type="ECO:0000256" key="2">
    <source>
        <dbReference type="ARBA" id="ARBA00022670"/>
    </source>
</evidence>